<dbReference type="InterPro" id="IPR011701">
    <property type="entry name" value="MFS"/>
</dbReference>
<dbReference type="Proteomes" id="UP000321057">
    <property type="component" value="Unassembled WGS sequence"/>
</dbReference>
<evidence type="ECO:0000313" key="9">
    <source>
        <dbReference type="EMBL" id="SUM35182.1"/>
    </source>
</evidence>
<dbReference type="SUPFAM" id="SSF103473">
    <property type="entry name" value="MFS general substrate transporter"/>
    <property type="match status" value="1"/>
</dbReference>
<feature type="transmembrane region" description="Helical" evidence="6">
    <location>
        <begin position="98"/>
        <end position="120"/>
    </location>
</feature>
<name>A0A0D0SMB9_STAGA</name>
<feature type="transmembrane region" description="Helical" evidence="6">
    <location>
        <begin position="7"/>
        <end position="30"/>
    </location>
</feature>
<feature type="transmembrane region" description="Helical" evidence="6">
    <location>
        <begin position="242"/>
        <end position="263"/>
    </location>
</feature>
<dbReference type="GO" id="GO:0022857">
    <property type="term" value="F:transmembrane transporter activity"/>
    <property type="evidence" value="ECO:0007669"/>
    <property type="project" value="InterPro"/>
</dbReference>
<reference evidence="8 11" key="2">
    <citation type="submission" date="2019-07" db="EMBL/GenBank/DDBJ databases">
        <title>Whole genome shotgun sequence of Staphylococcus gallinarum NBRC 109767.</title>
        <authorList>
            <person name="Hosoyama A."/>
            <person name="Uohara A."/>
            <person name="Ohji S."/>
            <person name="Ichikawa N."/>
        </authorList>
    </citation>
    <scope>NUCLEOTIDE SEQUENCE [LARGE SCALE GENOMIC DNA]</scope>
    <source>
        <strain evidence="8 11">NBRC 109767</strain>
    </source>
</reference>
<keyword evidence="2" id="KW-0813">Transport</keyword>
<dbReference type="Gene3D" id="1.20.1250.20">
    <property type="entry name" value="MFS general substrate transporter like domains"/>
    <property type="match status" value="2"/>
</dbReference>
<dbReference type="EMBL" id="BKAX01000004">
    <property type="protein sequence ID" value="GEQ06096.1"/>
    <property type="molecule type" value="Genomic_DNA"/>
</dbReference>
<dbReference type="EMBL" id="UHDK01000001">
    <property type="protein sequence ID" value="SUM35182.1"/>
    <property type="molecule type" value="Genomic_DNA"/>
</dbReference>
<feature type="transmembrane region" description="Helical" evidence="6">
    <location>
        <begin position="278"/>
        <end position="300"/>
    </location>
</feature>
<evidence type="ECO:0000256" key="6">
    <source>
        <dbReference type="SAM" id="Phobius"/>
    </source>
</evidence>
<evidence type="ECO:0000256" key="1">
    <source>
        <dbReference type="ARBA" id="ARBA00004651"/>
    </source>
</evidence>
<dbReference type="PANTHER" id="PTHR11662:SF399">
    <property type="entry name" value="FI19708P1-RELATED"/>
    <property type="match status" value="1"/>
</dbReference>
<keyword evidence="5 6" id="KW-0472">Membrane</keyword>
<dbReference type="GeneID" id="93844062"/>
<organism evidence="9 10">
    <name type="scientific">Staphylococcus gallinarum</name>
    <dbReference type="NCBI Taxonomy" id="1293"/>
    <lineage>
        <taxon>Bacteria</taxon>
        <taxon>Bacillati</taxon>
        <taxon>Bacillota</taxon>
        <taxon>Bacilli</taxon>
        <taxon>Bacillales</taxon>
        <taxon>Staphylococcaceae</taxon>
        <taxon>Staphylococcus</taxon>
    </lineage>
</organism>
<keyword evidence="4 6" id="KW-1133">Transmembrane helix</keyword>
<gene>
    <name evidence="9" type="primary">garP</name>
    <name evidence="9" type="ORF">NCTC12195_04712</name>
    <name evidence="8" type="ORF">SGA02_19240</name>
</gene>
<keyword evidence="11" id="KW-1185">Reference proteome</keyword>
<evidence type="ECO:0000256" key="3">
    <source>
        <dbReference type="ARBA" id="ARBA00022692"/>
    </source>
</evidence>
<feature type="transmembrane region" description="Helical" evidence="6">
    <location>
        <begin position="73"/>
        <end position="92"/>
    </location>
</feature>
<feature type="transmembrane region" description="Helical" evidence="6">
    <location>
        <begin position="42"/>
        <end position="61"/>
    </location>
</feature>
<accession>A0A0D0SMB9</accession>
<evidence type="ECO:0000313" key="8">
    <source>
        <dbReference type="EMBL" id="GEQ06096.1"/>
    </source>
</evidence>
<reference evidence="9 10" key="1">
    <citation type="submission" date="2018-06" db="EMBL/GenBank/DDBJ databases">
        <authorList>
            <consortium name="Pathogen Informatics"/>
            <person name="Doyle S."/>
        </authorList>
    </citation>
    <scope>NUCLEOTIDE SEQUENCE [LARGE SCALE GENOMIC DNA]</scope>
    <source>
        <strain evidence="9 10">NCTC12195</strain>
    </source>
</reference>
<evidence type="ECO:0000259" key="7">
    <source>
        <dbReference type="PROSITE" id="PS50850"/>
    </source>
</evidence>
<feature type="domain" description="Major facilitator superfamily (MFS) profile" evidence="7">
    <location>
        <begin position="8"/>
        <end position="428"/>
    </location>
</feature>
<dbReference type="Proteomes" id="UP000255277">
    <property type="component" value="Unassembled WGS sequence"/>
</dbReference>
<dbReference type="InterPro" id="IPR036259">
    <property type="entry name" value="MFS_trans_sf"/>
</dbReference>
<feature type="transmembrane region" description="Helical" evidence="6">
    <location>
        <begin position="173"/>
        <end position="192"/>
    </location>
</feature>
<proteinExistence type="predicted"/>
<dbReference type="PANTHER" id="PTHR11662">
    <property type="entry name" value="SOLUTE CARRIER FAMILY 17"/>
    <property type="match status" value="1"/>
</dbReference>
<dbReference type="InterPro" id="IPR050382">
    <property type="entry name" value="MFS_Na/Anion_cotransporter"/>
</dbReference>
<dbReference type="GO" id="GO:0005886">
    <property type="term" value="C:plasma membrane"/>
    <property type="evidence" value="ECO:0007669"/>
    <property type="project" value="UniProtKB-SubCell"/>
</dbReference>
<dbReference type="PROSITE" id="PS50850">
    <property type="entry name" value="MFS"/>
    <property type="match status" value="1"/>
</dbReference>
<dbReference type="OrthoDB" id="6360at2"/>
<feature type="transmembrane region" description="Helical" evidence="6">
    <location>
        <begin position="374"/>
        <end position="396"/>
    </location>
</feature>
<evidence type="ECO:0000256" key="5">
    <source>
        <dbReference type="ARBA" id="ARBA00023136"/>
    </source>
</evidence>
<keyword evidence="3 6" id="KW-0812">Transmembrane</keyword>
<feature type="transmembrane region" description="Helical" evidence="6">
    <location>
        <begin position="402"/>
        <end position="423"/>
    </location>
</feature>
<comment type="subcellular location">
    <subcellularLocation>
        <location evidence="1">Cell membrane</location>
        <topology evidence="1">Multi-pass membrane protein</topology>
    </subcellularLocation>
</comment>
<feature type="transmembrane region" description="Helical" evidence="6">
    <location>
        <begin position="312"/>
        <end position="332"/>
    </location>
</feature>
<dbReference type="RefSeq" id="WP_042740456.1">
    <property type="nucleotide sequence ID" value="NZ_BKAX01000004.1"/>
</dbReference>
<dbReference type="InterPro" id="IPR020846">
    <property type="entry name" value="MFS_dom"/>
</dbReference>
<evidence type="ECO:0000256" key="2">
    <source>
        <dbReference type="ARBA" id="ARBA00022448"/>
    </source>
</evidence>
<feature type="transmembrane region" description="Helical" evidence="6">
    <location>
        <begin position="338"/>
        <end position="362"/>
    </location>
</feature>
<dbReference type="STRING" id="1293.SH09_15310"/>
<dbReference type="Pfam" id="PF07690">
    <property type="entry name" value="MFS_1"/>
    <property type="match status" value="1"/>
</dbReference>
<evidence type="ECO:0000313" key="10">
    <source>
        <dbReference type="Proteomes" id="UP000255277"/>
    </source>
</evidence>
<evidence type="ECO:0000313" key="11">
    <source>
        <dbReference type="Proteomes" id="UP000321057"/>
    </source>
</evidence>
<evidence type="ECO:0000256" key="4">
    <source>
        <dbReference type="ARBA" id="ARBA00022989"/>
    </source>
</evidence>
<dbReference type="AlphaFoldDB" id="A0A0D0SMB9"/>
<sequence>MKNYRYFIITMIIVMTMINYVDRGAISYAQEDIIKEFGFDNIAWGAILGYFGYGYMLGSLFGGITADKKGPKFVWLVAGTLWSLFEIGMAFAGEIGMALFGGSAIAGFGLMRVLFGVSEGPIFSTISKTNANWAAPKERGLLSALGLIGVPLGALITAPIVSGFLTISNWRVLFVLLGLIGLIWIIIWYKVFTDYPEDNKHVSKEELTAIRSTESTVEGEKTVETEHNAHEKWYHFFKSPTLVFNMIGYFGFQYINFLILTWTPKYLQDEYHFEIHSLWYLGMIPWIGACFTAYFGGRLSDWLRYKTGSLRIARSGLAIFGMTLAAICFLIIPTTNNIAWIMFLMMLGNACIFLPNAVYWAVIIDTAPKKTGTYGGMTHFFVNSATIIAPTLTGILVTSYGYSSMFISAVIAAVIGIIAMCFVKPGIKKISINN</sequence>
<feature type="transmembrane region" description="Helical" evidence="6">
    <location>
        <begin position="141"/>
        <end position="167"/>
    </location>
</feature>
<protein>
    <submittedName>
        <fullName evidence="8">MFS transporter</fullName>
    </submittedName>
    <submittedName>
        <fullName evidence="9">Major facilitator family transporter</fullName>
    </submittedName>
</protein>